<sequence>DKKEVRARFAEKYQFDPNKLIVGYFSGDWDEDVNYKLFKFFSQVLAHDIQVYVKIRPNRNHSRQHKKWLAKLASNRHIPVIVDMNVSEFFWASDVIVTDFSGAGAEALLFDNASVLLDIYEFMQLKELSYYNDCVVVKTAQELDSFFKKIIDEPAYLASLKKEGLVNARKHFFQHSVGSSNQFIAKNIMEEI</sequence>
<name>A0A383BJA9_9ZZZZ</name>
<reference evidence="1" key="1">
    <citation type="submission" date="2018-05" db="EMBL/GenBank/DDBJ databases">
        <authorList>
            <person name="Lanie J.A."/>
            <person name="Ng W.-L."/>
            <person name="Kazmierczak K.M."/>
            <person name="Andrzejewski T.M."/>
            <person name="Davidsen T.M."/>
            <person name="Wayne K.J."/>
            <person name="Tettelin H."/>
            <person name="Glass J.I."/>
            <person name="Rusch D."/>
            <person name="Podicherti R."/>
            <person name="Tsui H.-C.T."/>
            <person name="Winkler M.E."/>
        </authorList>
    </citation>
    <scope>NUCLEOTIDE SEQUENCE</scope>
</reference>
<dbReference type="InterPro" id="IPR043148">
    <property type="entry name" value="TagF_C"/>
</dbReference>
<gene>
    <name evidence="1" type="ORF">METZ01_LOCUS472846</name>
</gene>
<protein>
    <recommendedName>
        <fullName evidence="2">Glycosyl transferase family 1 domain-containing protein</fullName>
    </recommendedName>
</protein>
<evidence type="ECO:0008006" key="2">
    <source>
        <dbReference type="Google" id="ProtNLM"/>
    </source>
</evidence>
<dbReference type="AlphaFoldDB" id="A0A383BJA9"/>
<dbReference type="EMBL" id="UINC01200899">
    <property type="protein sequence ID" value="SVE19992.1"/>
    <property type="molecule type" value="Genomic_DNA"/>
</dbReference>
<dbReference type="SUPFAM" id="SSF53756">
    <property type="entry name" value="UDP-Glycosyltransferase/glycogen phosphorylase"/>
    <property type="match status" value="1"/>
</dbReference>
<dbReference type="Gene3D" id="3.40.50.12580">
    <property type="match status" value="1"/>
</dbReference>
<evidence type="ECO:0000313" key="1">
    <source>
        <dbReference type="EMBL" id="SVE19992.1"/>
    </source>
</evidence>
<proteinExistence type="predicted"/>
<accession>A0A383BJA9</accession>
<feature type="non-terminal residue" evidence="1">
    <location>
        <position position="1"/>
    </location>
</feature>
<organism evidence="1">
    <name type="scientific">marine metagenome</name>
    <dbReference type="NCBI Taxonomy" id="408172"/>
    <lineage>
        <taxon>unclassified sequences</taxon>
        <taxon>metagenomes</taxon>
        <taxon>ecological metagenomes</taxon>
    </lineage>
</organism>